<evidence type="ECO:0000259" key="7">
    <source>
        <dbReference type="Pfam" id="PF23559"/>
    </source>
</evidence>
<name>A0A2N9IFH4_FAGSY</name>
<feature type="domain" description="Disease resistance N-terminal" evidence="6">
    <location>
        <begin position="8"/>
        <end position="97"/>
    </location>
</feature>
<dbReference type="Gene3D" id="3.40.50.300">
    <property type="entry name" value="P-loop containing nucleotide triphosphate hydrolases"/>
    <property type="match status" value="1"/>
</dbReference>
<dbReference type="InterPro" id="IPR036388">
    <property type="entry name" value="WH-like_DNA-bd_sf"/>
</dbReference>
<dbReference type="InterPro" id="IPR002182">
    <property type="entry name" value="NB-ARC"/>
</dbReference>
<dbReference type="InterPro" id="IPR032675">
    <property type="entry name" value="LRR_dom_sf"/>
</dbReference>
<dbReference type="InterPro" id="IPR041118">
    <property type="entry name" value="Rx_N"/>
</dbReference>
<protein>
    <submittedName>
        <fullName evidence="9">Uncharacterized protein</fullName>
    </submittedName>
</protein>
<dbReference type="CDD" id="cd14798">
    <property type="entry name" value="RX-CC_like"/>
    <property type="match status" value="1"/>
</dbReference>
<dbReference type="PANTHER" id="PTHR36766:SF61">
    <property type="entry name" value="NB-ARC DOMAIN DISEASE RESISTANCE PROTEIN"/>
    <property type="match status" value="1"/>
</dbReference>
<evidence type="ECO:0000256" key="1">
    <source>
        <dbReference type="ARBA" id="ARBA00022737"/>
    </source>
</evidence>
<keyword evidence="3" id="KW-0611">Plant defense</keyword>
<dbReference type="Gene3D" id="3.80.10.10">
    <property type="entry name" value="Ribonuclease Inhibitor"/>
    <property type="match status" value="2"/>
</dbReference>
<dbReference type="FunFam" id="1.10.10.10:FF:000322">
    <property type="entry name" value="Probable disease resistance protein At1g63360"/>
    <property type="match status" value="1"/>
</dbReference>
<dbReference type="GO" id="GO:0051707">
    <property type="term" value="P:response to other organism"/>
    <property type="evidence" value="ECO:0007669"/>
    <property type="project" value="UniProtKB-ARBA"/>
</dbReference>
<evidence type="ECO:0000256" key="2">
    <source>
        <dbReference type="ARBA" id="ARBA00022741"/>
    </source>
</evidence>
<dbReference type="InterPro" id="IPR027417">
    <property type="entry name" value="P-loop_NTPase"/>
</dbReference>
<keyword evidence="1" id="KW-0677">Repeat</keyword>
<dbReference type="SUPFAM" id="SSF52540">
    <property type="entry name" value="P-loop containing nucleoside triphosphate hydrolases"/>
    <property type="match status" value="1"/>
</dbReference>
<sequence>MAEIAYGIVGKILEQLGSHTYQEFCLAWGVQNDLKKLECTVLAIRAVLFDAEQKQASDERLRTWLGGLKDVLNDAENVLDEVQCRALQKKVMKRYGSTSKEVCYFFLGFPFEMAHKIKDIRKRLDDITALKDQFNLAQGLKDRKITMHRRDMTHSFVNPSNVIGRDNDKEKIIDLLMQQDAGRNVSVIPIVGIGGLGKTTLANLVYNNEGVVRHFQLRMWVCVSEDFDVIILIKEILKSANCKIDENMHMDQLQNLLRECLKDKKFLLVLDDVWNKDRDKWIKLEELLLGAGSCNGSKIIVTTQNDSVAKIMGTTTTYKLDGLSQKECLSLFVKLAFKEGEERQHPNLLKIGEDIVRKCKGVPLAVRTLACLLYSKFDESEWKFVKDNEIWNLEQTEGGILPALKLSYDQLPFRLKQCFAYCSLFPKDHLFISLHLIQFWMAHGILQSPVNENQELEDVGDLYIKELLSRSFFQDVYVQNIFVYTFKMHDLLHDLALSISKDECSVVTKQSSVAAKVCHLSILDNGQEVTTQLEKLSKVRTVIFQTEQSVSLAEACISRFKCLRVLAFEKSSFEELPSSIGTLIHLRFLNLAGNGKIKRLPDSICKLHNLQTLRLSGCENLERLPKGIRNMISLRSLTVTTKHTSLSENGEGCLNSLRYLVIAGCEHLKCLFEGMDGRLPYLRTLIVGYCPSLTSLSLNITEEEDNQNLKLSLRRLKIVNLPKLEVLPQWLQGSASTLQHLEIEDCQNFKTLPDWLPHLKSLQKLWIDDCPKLSSLPEGMQALTALRELKIKKCPELSRRCRNEDGPKIAHVPVVELDEKVHFVEIDIEEGPVEIDIEEDP</sequence>
<dbReference type="SUPFAM" id="SSF52058">
    <property type="entry name" value="L domain-like"/>
    <property type="match status" value="1"/>
</dbReference>
<reference evidence="9" key="1">
    <citation type="submission" date="2018-02" db="EMBL/GenBank/DDBJ databases">
        <authorList>
            <person name="Cohen D.B."/>
            <person name="Kent A.D."/>
        </authorList>
    </citation>
    <scope>NUCLEOTIDE SEQUENCE</scope>
</reference>
<dbReference type="InterPro" id="IPR055414">
    <property type="entry name" value="LRR_R13L4/SHOC2-like"/>
</dbReference>
<dbReference type="AlphaFoldDB" id="A0A2N9IFH4"/>
<organism evidence="9">
    <name type="scientific">Fagus sylvatica</name>
    <name type="common">Beechnut</name>
    <dbReference type="NCBI Taxonomy" id="28930"/>
    <lineage>
        <taxon>Eukaryota</taxon>
        <taxon>Viridiplantae</taxon>
        <taxon>Streptophyta</taxon>
        <taxon>Embryophyta</taxon>
        <taxon>Tracheophyta</taxon>
        <taxon>Spermatophyta</taxon>
        <taxon>Magnoliopsida</taxon>
        <taxon>eudicotyledons</taxon>
        <taxon>Gunneridae</taxon>
        <taxon>Pentapetalae</taxon>
        <taxon>rosids</taxon>
        <taxon>fabids</taxon>
        <taxon>Fagales</taxon>
        <taxon>Fagaceae</taxon>
        <taxon>Fagus</taxon>
    </lineage>
</organism>
<feature type="domain" description="Disease resistance R13L4/SHOC-2-like LRR" evidence="8">
    <location>
        <begin position="539"/>
        <end position="789"/>
    </location>
</feature>
<dbReference type="GO" id="GO:0006952">
    <property type="term" value="P:defense response"/>
    <property type="evidence" value="ECO:0007669"/>
    <property type="project" value="UniProtKB-KW"/>
</dbReference>
<proteinExistence type="predicted"/>
<dbReference type="GO" id="GO:0005524">
    <property type="term" value="F:ATP binding"/>
    <property type="evidence" value="ECO:0007669"/>
    <property type="project" value="UniProtKB-KW"/>
</dbReference>
<dbReference type="PRINTS" id="PR00364">
    <property type="entry name" value="DISEASERSIST"/>
</dbReference>
<feature type="domain" description="Disease resistance protein winged helix" evidence="7">
    <location>
        <begin position="424"/>
        <end position="496"/>
    </location>
</feature>
<dbReference type="GO" id="GO:0043531">
    <property type="term" value="F:ADP binding"/>
    <property type="evidence" value="ECO:0007669"/>
    <property type="project" value="InterPro"/>
</dbReference>
<dbReference type="FunFam" id="3.40.50.300:FF:001091">
    <property type="entry name" value="Probable disease resistance protein At1g61300"/>
    <property type="match status" value="1"/>
</dbReference>
<dbReference type="Pfam" id="PF00931">
    <property type="entry name" value="NB-ARC"/>
    <property type="match status" value="1"/>
</dbReference>
<accession>A0A2N9IFH4</accession>
<dbReference type="Gene3D" id="1.20.5.4130">
    <property type="match status" value="1"/>
</dbReference>
<evidence type="ECO:0000256" key="4">
    <source>
        <dbReference type="ARBA" id="ARBA00022840"/>
    </source>
</evidence>
<dbReference type="PANTHER" id="PTHR36766">
    <property type="entry name" value="PLANT BROAD-SPECTRUM MILDEW RESISTANCE PROTEIN RPW8"/>
    <property type="match status" value="1"/>
</dbReference>
<keyword evidence="4" id="KW-0067">ATP-binding</keyword>
<gene>
    <name evidence="9" type="ORF">FSB_LOCUS51100</name>
</gene>
<dbReference type="InterPro" id="IPR038005">
    <property type="entry name" value="RX-like_CC"/>
</dbReference>
<evidence type="ECO:0000313" key="9">
    <source>
        <dbReference type="EMBL" id="SPD23218.1"/>
    </source>
</evidence>
<dbReference type="Pfam" id="PF18052">
    <property type="entry name" value="Rx_N"/>
    <property type="match status" value="1"/>
</dbReference>
<dbReference type="InterPro" id="IPR058922">
    <property type="entry name" value="WHD_DRP"/>
</dbReference>
<feature type="domain" description="NB-ARC" evidence="5">
    <location>
        <begin position="166"/>
        <end position="339"/>
    </location>
</feature>
<keyword evidence="2" id="KW-0547">Nucleotide-binding</keyword>
<dbReference type="EMBL" id="OIVN01005591">
    <property type="protein sequence ID" value="SPD23218.1"/>
    <property type="molecule type" value="Genomic_DNA"/>
</dbReference>
<evidence type="ECO:0000256" key="3">
    <source>
        <dbReference type="ARBA" id="ARBA00022821"/>
    </source>
</evidence>
<evidence type="ECO:0000259" key="5">
    <source>
        <dbReference type="Pfam" id="PF00931"/>
    </source>
</evidence>
<dbReference type="Gene3D" id="1.10.10.10">
    <property type="entry name" value="Winged helix-like DNA-binding domain superfamily/Winged helix DNA-binding domain"/>
    <property type="match status" value="1"/>
</dbReference>
<evidence type="ECO:0000259" key="8">
    <source>
        <dbReference type="Pfam" id="PF23598"/>
    </source>
</evidence>
<evidence type="ECO:0000259" key="6">
    <source>
        <dbReference type="Pfam" id="PF18052"/>
    </source>
</evidence>
<dbReference type="Pfam" id="PF23559">
    <property type="entry name" value="WHD_DRP"/>
    <property type="match status" value="1"/>
</dbReference>
<dbReference type="Pfam" id="PF23598">
    <property type="entry name" value="LRR_14"/>
    <property type="match status" value="1"/>
</dbReference>